<dbReference type="InterPro" id="IPR029039">
    <property type="entry name" value="Flavoprotein-like_sf"/>
</dbReference>
<proteinExistence type="predicted"/>
<reference evidence="3" key="1">
    <citation type="submission" date="2018-09" db="EMBL/GenBank/DDBJ databases">
        <authorList>
            <person name="Tuo L."/>
        </authorList>
    </citation>
    <scope>NUCLEOTIDE SEQUENCE [LARGE SCALE GENOMIC DNA]</scope>
    <source>
        <strain evidence="3">M2BS4Y-1</strain>
    </source>
</reference>
<dbReference type="GO" id="GO:0005829">
    <property type="term" value="C:cytosol"/>
    <property type="evidence" value="ECO:0007669"/>
    <property type="project" value="TreeGrafter"/>
</dbReference>
<dbReference type="Pfam" id="PF03358">
    <property type="entry name" value="FMN_red"/>
    <property type="match status" value="1"/>
</dbReference>
<evidence type="ECO:0000313" key="3">
    <source>
        <dbReference type="Proteomes" id="UP000265750"/>
    </source>
</evidence>
<dbReference type="GO" id="GO:0010181">
    <property type="term" value="F:FMN binding"/>
    <property type="evidence" value="ECO:0007669"/>
    <property type="project" value="TreeGrafter"/>
</dbReference>
<dbReference type="RefSeq" id="WP_119539897.1">
    <property type="nucleotide sequence ID" value="NZ_QYRN01000004.1"/>
</dbReference>
<evidence type="ECO:0000313" key="2">
    <source>
        <dbReference type="EMBL" id="RIY01640.1"/>
    </source>
</evidence>
<sequence>MTDVAVLVGSLRRDSINRKLALALGKLAAPRLDFRLVDLSDVPMYNDDLLPDAPEPVLRMKRQIEAADAVLFVTPEYNRSFPAVLKNAIDWGTRPYGRNSFSAKPGGLVGTSPGPTGAAAGQNHLKSVLNVVDVVLMGQPEVYLTWKPEDFGEDGRIVNDHTRAFLERYVDRFVKWIERTSEPKTSAQADANGTN</sequence>
<name>A0A3A1WKG6_9HYPH</name>
<dbReference type="PANTHER" id="PTHR30543">
    <property type="entry name" value="CHROMATE REDUCTASE"/>
    <property type="match status" value="1"/>
</dbReference>
<organism evidence="2 3">
    <name type="scientific">Aureimonas flava</name>
    <dbReference type="NCBI Taxonomy" id="2320271"/>
    <lineage>
        <taxon>Bacteria</taxon>
        <taxon>Pseudomonadati</taxon>
        <taxon>Pseudomonadota</taxon>
        <taxon>Alphaproteobacteria</taxon>
        <taxon>Hyphomicrobiales</taxon>
        <taxon>Aurantimonadaceae</taxon>
        <taxon>Aureimonas</taxon>
    </lineage>
</organism>
<evidence type="ECO:0000259" key="1">
    <source>
        <dbReference type="Pfam" id="PF03358"/>
    </source>
</evidence>
<dbReference type="SUPFAM" id="SSF52218">
    <property type="entry name" value="Flavoproteins"/>
    <property type="match status" value="1"/>
</dbReference>
<feature type="domain" description="NADPH-dependent FMN reductase-like" evidence="1">
    <location>
        <begin position="3"/>
        <end position="144"/>
    </location>
</feature>
<dbReference type="InterPro" id="IPR005025">
    <property type="entry name" value="FMN_Rdtase-like_dom"/>
</dbReference>
<dbReference type="Gene3D" id="3.40.50.360">
    <property type="match status" value="1"/>
</dbReference>
<comment type="caution">
    <text evidence="2">The sequence shown here is derived from an EMBL/GenBank/DDBJ whole genome shotgun (WGS) entry which is preliminary data.</text>
</comment>
<protein>
    <submittedName>
        <fullName evidence="2">NAD(P)H-dependent oxidoreductase</fullName>
    </submittedName>
</protein>
<dbReference type="PANTHER" id="PTHR30543:SF21">
    <property type="entry name" value="NAD(P)H-DEPENDENT FMN REDUCTASE LOT6"/>
    <property type="match status" value="1"/>
</dbReference>
<dbReference type="OrthoDB" id="9812295at2"/>
<accession>A0A3A1WKG6</accession>
<dbReference type="AlphaFoldDB" id="A0A3A1WKG6"/>
<keyword evidence="3" id="KW-1185">Reference proteome</keyword>
<gene>
    <name evidence="2" type="ORF">D3218_08940</name>
</gene>
<dbReference type="Proteomes" id="UP000265750">
    <property type="component" value="Unassembled WGS sequence"/>
</dbReference>
<dbReference type="EMBL" id="QYRN01000004">
    <property type="protein sequence ID" value="RIY01640.1"/>
    <property type="molecule type" value="Genomic_DNA"/>
</dbReference>
<dbReference type="InterPro" id="IPR050712">
    <property type="entry name" value="NAD(P)H-dep_reductase"/>
</dbReference>
<dbReference type="GO" id="GO:0016491">
    <property type="term" value="F:oxidoreductase activity"/>
    <property type="evidence" value="ECO:0007669"/>
    <property type="project" value="InterPro"/>
</dbReference>